<dbReference type="Gene3D" id="1.20.1270.60">
    <property type="entry name" value="Arfaptin homology (AH) domain/BAR domain"/>
    <property type="match status" value="1"/>
</dbReference>
<accession>A0A914PLR0</accession>
<organism evidence="2 3">
    <name type="scientific">Panagrolaimus davidi</name>
    <dbReference type="NCBI Taxonomy" id="227884"/>
    <lineage>
        <taxon>Eukaryota</taxon>
        <taxon>Metazoa</taxon>
        <taxon>Ecdysozoa</taxon>
        <taxon>Nematoda</taxon>
        <taxon>Chromadorea</taxon>
        <taxon>Rhabditida</taxon>
        <taxon>Tylenchina</taxon>
        <taxon>Panagrolaimomorpha</taxon>
        <taxon>Panagrolaimoidea</taxon>
        <taxon>Panagrolaimidae</taxon>
        <taxon>Panagrolaimus</taxon>
    </lineage>
</organism>
<dbReference type="WBParaSite" id="PDA_v2.g18923.t1">
    <property type="protein sequence ID" value="PDA_v2.g18923.t1"/>
    <property type="gene ID" value="PDA_v2.g18923"/>
</dbReference>
<protein>
    <submittedName>
        <fullName evidence="3">BAR domain-containing protein</fullName>
    </submittedName>
</protein>
<name>A0A914PLR0_9BILA</name>
<dbReference type="SUPFAM" id="SSF103657">
    <property type="entry name" value="BAR/IMD domain-like"/>
    <property type="match status" value="1"/>
</dbReference>
<evidence type="ECO:0000313" key="2">
    <source>
        <dbReference type="Proteomes" id="UP000887578"/>
    </source>
</evidence>
<dbReference type="InterPro" id="IPR027267">
    <property type="entry name" value="AH/BAR_dom_sf"/>
</dbReference>
<keyword evidence="2" id="KW-1185">Reference proteome</keyword>
<feature type="domain" description="BAR" evidence="1">
    <location>
        <begin position="23"/>
        <end position="203"/>
    </location>
</feature>
<proteinExistence type="predicted"/>
<evidence type="ECO:0000259" key="1">
    <source>
        <dbReference type="Pfam" id="PF03114"/>
    </source>
</evidence>
<dbReference type="InterPro" id="IPR004148">
    <property type="entry name" value="BAR_dom"/>
</dbReference>
<dbReference type="AlphaFoldDB" id="A0A914PLR0"/>
<sequence length="213" mass="24678">MSQKHANDAKAAAAIPPPPARSNVKRFFLKVSEKMGGVEQTQYSANFIETCQEVDNYKTVLDYVNASLMGVVQRNPKLITNPMERMEYEYHENENPFESLYPALKDICGQMNNGGNELKKQVDAAAKLGSIHRDFHRRSRRCLRSVRLFLCIEYEELCEARRILNERRQDMDFAKHELKNAKAPEVIEMKNLVYENAQKHFESHLQKKKCANL</sequence>
<dbReference type="Pfam" id="PF03114">
    <property type="entry name" value="BAR"/>
    <property type="match status" value="1"/>
</dbReference>
<evidence type="ECO:0000313" key="3">
    <source>
        <dbReference type="WBParaSite" id="PDA_v2.g18923.t1"/>
    </source>
</evidence>
<dbReference type="GO" id="GO:0005737">
    <property type="term" value="C:cytoplasm"/>
    <property type="evidence" value="ECO:0007669"/>
    <property type="project" value="InterPro"/>
</dbReference>
<reference evidence="3" key="1">
    <citation type="submission" date="2022-11" db="UniProtKB">
        <authorList>
            <consortium name="WormBaseParasite"/>
        </authorList>
    </citation>
    <scope>IDENTIFICATION</scope>
</reference>
<dbReference type="Proteomes" id="UP000887578">
    <property type="component" value="Unplaced"/>
</dbReference>